<evidence type="ECO:0000256" key="1">
    <source>
        <dbReference type="ARBA" id="ARBA00004651"/>
    </source>
</evidence>
<keyword evidence="5 6" id="KW-0472">Membrane</keyword>
<sequence>MVEVIASTPLARALILLLLFALIVGGSLVVFAAANRRSLVRGELRSIGAATDLGSGESLRARRIDAWTRVANQIERMGLNLKDTKNDLLRQKLLAAGYDSPGAPRIYTLIRLVLVITLPCLFVFLSIGTGKPISFMKLYVVGSILALLGLYIPALFVRAKADRRREALVNGFPDCLDLMLICVESGLGLEAALDRVGMEMVLAHAEVAKLLTTATLRLRAGSSREDALRRMADDAGIDEIRSFSTLLIQSDKLGTSIGTTLRIYANEMRERRRMRAEEKAHRLPVLISIPLVTCMLPTMIGVLMLPAAIRVVRQLVPALSGG</sequence>
<keyword evidence="2" id="KW-1003">Cell membrane</keyword>
<dbReference type="AlphaFoldDB" id="A0A7X1FSQ2"/>
<keyword evidence="4 6" id="KW-1133">Transmembrane helix</keyword>
<dbReference type="InterPro" id="IPR018076">
    <property type="entry name" value="T2SS_GspF_dom"/>
</dbReference>
<keyword evidence="9" id="KW-1185">Reference proteome</keyword>
<keyword evidence="3 6" id="KW-0812">Transmembrane</keyword>
<evidence type="ECO:0000256" key="2">
    <source>
        <dbReference type="ARBA" id="ARBA00022475"/>
    </source>
</evidence>
<evidence type="ECO:0000256" key="5">
    <source>
        <dbReference type="ARBA" id="ARBA00023136"/>
    </source>
</evidence>
<gene>
    <name evidence="8" type="ORF">H7F51_12240</name>
</gene>
<reference evidence="8 9" key="1">
    <citation type="submission" date="2020-08" db="EMBL/GenBank/DDBJ databases">
        <title>The genome sequence of type strain Novosphingobium flavum NBRC 111647.</title>
        <authorList>
            <person name="Liu Y."/>
        </authorList>
    </citation>
    <scope>NUCLEOTIDE SEQUENCE [LARGE SCALE GENOMIC DNA]</scope>
    <source>
        <strain evidence="8 9">NBRC 111647</strain>
    </source>
</reference>
<proteinExistence type="predicted"/>
<evidence type="ECO:0000256" key="6">
    <source>
        <dbReference type="SAM" id="Phobius"/>
    </source>
</evidence>
<organism evidence="8 9">
    <name type="scientific">Novosphingobium flavum</name>
    <dbReference type="NCBI Taxonomy" id="1778672"/>
    <lineage>
        <taxon>Bacteria</taxon>
        <taxon>Pseudomonadati</taxon>
        <taxon>Pseudomonadota</taxon>
        <taxon>Alphaproteobacteria</taxon>
        <taxon>Sphingomonadales</taxon>
        <taxon>Sphingomonadaceae</taxon>
        <taxon>Novosphingobium</taxon>
    </lineage>
</organism>
<feature type="transmembrane region" description="Helical" evidence="6">
    <location>
        <begin position="283"/>
        <end position="309"/>
    </location>
</feature>
<dbReference type="Proteomes" id="UP000566813">
    <property type="component" value="Unassembled WGS sequence"/>
</dbReference>
<feature type="domain" description="Type II secretion system protein GspF" evidence="7">
    <location>
        <begin position="176"/>
        <end position="304"/>
    </location>
</feature>
<feature type="transmembrane region" description="Helical" evidence="6">
    <location>
        <begin position="12"/>
        <end position="34"/>
    </location>
</feature>
<dbReference type="PANTHER" id="PTHR35007">
    <property type="entry name" value="INTEGRAL MEMBRANE PROTEIN-RELATED"/>
    <property type="match status" value="1"/>
</dbReference>
<dbReference type="EMBL" id="JACLAW010000008">
    <property type="protein sequence ID" value="MBC2666289.1"/>
    <property type="molecule type" value="Genomic_DNA"/>
</dbReference>
<evidence type="ECO:0000313" key="8">
    <source>
        <dbReference type="EMBL" id="MBC2666289.1"/>
    </source>
</evidence>
<evidence type="ECO:0000259" key="7">
    <source>
        <dbReference type="Pfam" id="PF00482"/>
    </source>
</evidence>
<protein>
    <submittedName>
        <fullName evidence="8">Type II secretion system F family protein</fullName>
    </submittedName>
</protein>
<dbReference type="PANTHER" id="PTHR35007:SF2">
    <property type="entry name" value="PILUS ASSEMBLE PROTEIN"/>
    <property type="match status" value="1"/>
</dbReference>
<dbReference type="RefSeq" id="WP_185664580.1">
    <property type="nucleotide sequence ID" value="NZ_JACLAW010000008.1"/>
</dbReference>
<accession>A0A7X1FSQ2</accession>
<dbReference type="Pfam" id="PF00482">
    <property type="entry name" value="T2SSF"/>
    <property type="match status" value="1"/>
</dbReference>
<feature type="transmembrane region" description="Helical" evidence="6">
    <location>
        <begin position="139"/>
        <end position="157"/>
    </location>
</feature>
<evidence type="ECO:0000313" key="9">
    <source>
        <dbReference type="Proteomes" id="UP000566813"/>
    </source>
</evidence>
<comment type="subcellular location">
    <subcellularLocation>
        <location evidence="1">Cell membrane</location>
        <topology evidence="1">Multi-pass membrane protein</topology>
    </subcellularLocation>
</comment>
<evidence type="ECO:0000256" key="3">
    <source>
        <dbReference type="ARBA" id="ARBA00022692"/>
    </source>
</evidence>
<evidence type="ECO:0000256" key="4">
    <source>
        <dbReference type="ARBA" id="ARBA00022989"/>
    </source>
</evidence>
<name>A0A7X1FSQ2_9SPHN</name>
<dbReference type="GO" id="GO:0005886">
    <property type="term" value="C:plasma membrane"/>
    <property type="evidence" value="ECO:0007669"/>
    <property type="project" value="UniProtKB-SubCell"/>
</dbReference>
<comment type="caution">
    <text evidence="8">The sequence shown here is derived from an EMBL/GenBank/DDBJ whole genome shotgun (WGS) entry which is preliminary data.</text>
</comment>
<feature type="transmembrane region" description="Helical" evidence="6">
    <location>
        <begin position="109"/>
        <end position="127"/>
    </location>
</feature>